<evidence type="ECO:0000256" key="4">
    <source>
        <dbReference type="ARBA" id="ARBA00022763"/>
    </source>
</evidence>
<reference evidence="10" key="1">
    <citation type="journal article" date="2016" name="Nature">
        <title>The genome of the seagrass Zostera marina reveals angiosperm adaptation to the sea.</title>
        <authorList>
            <person name="Olsen J.L."/>
            <person name="Rouze P."/>
            <person name="Verhelst B."/>
            <person name="Lin Y.-C."/>
            <person name="Bayer T."/>
            <person name="Collen J."/>
            <person name="Dattolo E."/>
            <person name="De Paoli E."/>
            <person name="Dittami S."/>
            <person name="Maumus F."/>
            <person name="Michel G."/>
            <person name="Kersting A."/>
            <person name="Lauritano C."/>
            <person name="Lohaus R."/>
            <person name="Toepel M."/>
            <person name="Tonon T."/>
            <person name="Vanneste K."/>
            <person name="Amirebrahimi M."/>
            <person name="Brakel J."/>
            <person name="Bostroem C."/>
            <person name="Chovatia M."/>
            <person name="Grimwood J."/>
            <person name="Jenkins J.W."/>
            <person name="Jueterbock A."/>
            <person name="Mraz A."/>
            <person name="Stam W.T."/>
            <person name="Tice H."/>
            <person name="Bornberg-Bauer E."/>
            <person name="Green P.J."/>
            <person name="Pearson G.A."/>
            <person name="Procaccini G."/>
            <person name="Duarte C.M."/>
            <person name="Schmutz J."/>
            <person name="Reusch T.B.H."/>
            <person name="Van de Peer Y."/>
        </authorList>
    </citation>
    <scope>NUCLEOTIDE SEQUENCE [LARGE SCALE GENOMIC DNA]</scope>
    <source>
        <strain evidence="10">cv. Finnish</strain>
    </source>
</reference>
<dbReference type="InterPro" id="IPR027417">
    <property type="entry name" value="P-loop_NTPase"/>
</dbReference>
<keyword evidence="5" id="KW-0067">ATP-binding</keyword>
<dbReference type="FunFam" id="3.40.50.300:FF:001661">
    <property type="entry name" value="RAD17 checkpoint clamp loader component"/>
    <property type="match status" value="1"/>
</dbReference>
<dbReference type="CDD" id="cd18140">
    <property type="entry name" value="HLD_clamp_RFC"/>
    <property type="match status" value="1"/>
</dbReference>
<dbReference type="GO" id="GO:0000077">
    <property type="term" value="P:DNA damage checkpoint signaling"/>
    <property type="evidence" value="ECO:0000318"/>
    <property type="project" value="GO_Central"/>
</dbReference>
<dbReference type="SUPFAM" id="SSF52540">
    <property type="entry name" value="P-loop containing nucleoside triphosphate hydrolases"/>
    <property type="match status" value="1"/>
</dbReference>
<dbReference type="STRING" id="29655.A0A0K9P8L7"/>
<feature type="region of interest" description="Disordered" evidence="8">
    <location>
        <begin position="9"/>
        <end position="65"/>
    </location>
</feature>
<evidence type="ECO:0000256" key="3">
    <source>
        <dbReference type="ARBA" id="ARBA00022741"/>
    </source>
</evidence>
<dbReference type="PANTHER" id="PTHR12172:SF0">
    <property type="entry name" value="CELL CYCLE CHECKPOINT PROTEIN RAD17"/>
    <property type="match status" value="1"/>
</dbReference>
<keyword evidence="6" id="KW-0539">Nucleus</keyword>
<dbReference type="AlphaFoldDB" id="A0A0K9P8L7"/>
<dbReference type="GO" id="GO:0005634">
    <property type="term" value="C:nucleus"/>
    <property type="evidence" value="ECO:0007669"/>
    <property type="project" value="UniProtKB-SubCell"/>
</dbReference>
<gene>
    <name evidence="9" type="ORF">ZOSMA_367G00110</name>
</gene>
<feature type="compositionally biased region" description="Low complexity" evidence="8">
    <location>
        <begin position="33"/>
        <end position="49"/>
    </location>
</feature>
<organism evidence="9 10">
    <name type="scientific">Zostera marina</name>
    <name type="common">Eelgrass</name>
    <dbReference type="NCBI Taxonomy" id="29655"/>
    <lineage>
        <taxon>Eukaryota</taxon>
        <taxon>Viridiplantae</taxon>
        <taxon>Streptophyta</taxon>
        <taxon>Embryophyta</taxon>
        <taxon>Tracheophyta</taxon>
        <taxon>Spermatophyta</taxon>
        <taxon>Magnoliopsida</taxon>
        <taxon>Liliopsida</taxon>
        <taxon>Zosteraceae</taxon>
        <taxon>Zostera</taxon>
    </lineage>
</organism>
<dbReference type="GO" id="GO:0033314">
    <property type="term" value="P:mitotic DNA replication checkpoint signaling"/>
    <property type="evidence" value="ECO:0000318"/>
    <property type="project" value="GO_Central"/>
</dbReference>
<accession>A0A0K9P8L7</accession>
<dbReference type="Pfam" id="PF03215">
    <property type="entry name" value="Rad17"/>
    <property type="match status" value="1"/>
</dbReference>
<protein>
    <submittedName>
        <fullName evidence="9">Cell cycle checkpoint protein RAD17</fullName>
    </submittedName>
</protein>
<keyword evidence="7" id="KW-0131">Cell cycle</keyword>
<dbReference type="GO" id="GO:0006281">
    <property type="term" value="P:DNA repair"/>
    <property type="evidence" value="ECO:0000318"/>
    <property type="project" value="GO_Central"/>
</dbReference>
<evidence type="ECO:0000256" key="8">
    <source>
        <dbReference type="SAM" id="MobiDB-lite"/>
    </source>
</evidence>
<evidence type="ECO:0000256" key="6">
    <source>
        <dbReference type="ARBA" id="ARBA00023242"/>
    </source>
</evidence>
<dbReference type="PANTHER" id="PTHR12172">
    <property type="entry name" value="CELL CYCLE CHECKPOINT PROTEIN RAD17"/>
    <property type="match status" value="1"/>
</dbReference>
<evidence type="ECO:0000256" key="2">
    <source>
        <dbReference type="ARBA" id="ARBA00006168"/>
    </source>
</evidence>
<keyword evidence="10" id="KW-1185">Reference proteome</keyword>
<proteinExistence type="inferred from homology"/>
<dbReference type="Gene3D" id="1.10.8.60">
    <property type="match status" value="1"/>
</dbReference>
<comment type="subcellular location">
    <subcellularLocation>
        <location evidence="1">Nucleus</location>
    </subcellularLocation>
</comment>
<name>A0A0K9P8L7_ZOSMR</name>
<keyword evidence="4" id="KW-0227">DNA damage</keyword>
<evidence type="ECO:0000256" key="1">
    <source>
        <dbReference type="ARBA" id="ARBA00004123"/>
    </source>
</evidence>
<dbReference type="OrthoDB" id="10265971at2759"/>
<evidence type="ECO:0000256" key="7">
    <source>
        <dbReference type="ARBA" id="ARBA00023306"/>
    </source>
</evidence>
<evidence type="ECO:0000256" key="5">
    <source>
        <dbReference type="ARBA" id="ARBA00022840"/>
    </source>
</evidence>
<dbReference type="InterPro" id="IPR004582">
    <property type="entry name" value="Checkpoint_prot_Rad17_Rad24"/>
</dbReference>
<comment type="caution">
    <text evidence="9">The sequence shown here is derived from an EMBL/GenBank/DDBJ whole genome shotgun (WGS) entry which is preliminary data.</text>
</comment>
<sequence>MGKRPLIVISSSSDECDHTESQVTSGNDVLLRSSNPKSLFSSSPPVSSRRIGRRSGKRPAIVRSSSDRSSSMVSFESLSDDFYECLNGHHGSRNINLKESWADKYKPNSMEKLAVHKKKVSDIKKWFEDRVLIPKKEFQSNVLLITGQAGVGKSVVVHVLASQIGVELCEWKTPTPTLWQEYVHNLNPGIQYVSKLDEFENFVEHIRKYPILPSVSTGRIKKPVMLLIDDIPMATGKASSGRLRSCLHILARSAHVPTIFLMTEYAMDEGGASMSTQRELVESMQEAGACKVSFKPVTVNAIKKTLLRILREENRTVSEEWIDLIAKFSGGDIRHAITSLQYLCLKPNRALALPPAYVSALQSQGNQNNSYSSFSSICSEGESEKSFSLSFGRDQTLSLFHALGKFLHNKRCTKDVNESHPFHLHEKFTRSPLKMDSPEEIILQGHIQARQITDYLHENVLDFLDDEATEDAWAVSSYLSDADCLLFTGPNPSGTWTMTRNCEPDHISQLIAASVSARGVLFANSQPSAPRWHAIRRPNLWQVEQSVR</sequence>
<dbReference type="GO" id="GO:0003682">
    <property type="term" value="F:chromatin binding"/>
    <property type="evidence" value="ECO:0000318"/>
    <property type="project" value="GO_Central"/>
</dbReference>
<dbReference type="InterPro" id="IPR047854">
    <property type="entry name" value="RFC_lid"/>
</dbReference>
<keyword evidence="3" id="KW-0547">Nucleotide-binding</keyword>
<dbReference type="Proteomes" id="UP000036987">
    <property type="component" value="Unassembled WGS sequence"/>
</dbReference>
<evidence type="ECO:0000313" key="10">
    <source>
        <dbReference type="Proteomes" id="UP000036987"/>
    </source>
</evidence>
<comment type="similarity">
    <text evidence="2">Belongs to the rad17/RAD24 family.</text>
</comment>
<dbReference type="Gene3D" id="3.40.50.300">
    <property type="entry name" value="P-loop containing nucleotide triphosphate hydrolases"/>
    <property type="match status" value="1"/>
</dbReference>
<dbReference type="EMBL" id="LFYR01001146">
    <property type="protein sequence ID" value="KMZ64490.1"/>
    <property type="molecule type" value="Genomic_DNA"/>
</dbReference>
<dbReference type="OMA" id="YNCLKMA"/>
<evidence type="ECO:0000313" key="9">
    <source>
        <dbReference type="EMBL" id="KMZ64490.1"/>
    </source>
</evidence>
<dbReference type="GO" id="GO:0005524">
    <property type="term" value="F:ATP binding"/>
    <property type="evidence" value="ECO:0007669"/>
    <property type="project" value="UniProtKB-KW"/>
</dbReference>